<evidence type="ECO:0000256" key="2">
    <source>
        <dbReference type="SAM" id="MobiDB-lite"/>
    </source>
</evidence>
<feature type="compositionally biased region" description="Polar residues" evidence="2">
    <location>
        <begin position="1"/>
        <end position="13"/>
    </location>
</feature>
<dbReference type="Proteomes" id="UP000008068">
    <property type="component" value="Unassembled WGS sequence"/>
</dbReference>
<keyword evidence="1" id="KW-0175">Coiled coil</keyword>
<gene>
    <name evidence="3" type="ORF">CAEBREN_02336</name>
</gene>
<dbReference type="AlphaFoldDB" id="G0NQ61"/>
<name>G0NQ61_CAEBE</name>
<reference evidence="4" key="1">
    <citation type="submission" date="2011-07" db="EMBL/GenBank/DDBJ databases">
        <authorList>
            <consortium name="Caenorhabditis brenneri Sequencing and Analysis Consortium"/>
            <person name="Wilson R.K."/>
        </authorList>
    </citation>
    <scope>NUCLEOTIDE SEQUENCE [LARGE SCALE GENOMIC DNA]</scope>
    <source>
        <strain evidence="4">PB2801</strain>
    </source>
</reference>
<dbReference type="EMBL" id="GL379923">
    <property type="protein sequence ID" value="EGT35514.1"/>
    <property type="molecule type" value="Genomic_DNA"/>
</dbReference>
<protein>
    <submittedName>
        <fullName evidence="3">Uncharacterized protein</fullName>
    </submittedName>
</protein>
<dbReference type="InParanoid" id="G0NQ61"/>
<keyword evidence="4" id="KW-1185">Reference proteome</keyword>
<evidence type="ECO:0000313" key="4">
    <source>
        <dbReference type="Proteomes" id="UP000008068"/>
    </source>
</evidence>
<dbReference type="HOGENOM" id="CLU_1497521_0_0_1"/>
<accession>G0NQ61</accession>
<organism evidence="4">
    <name type="scientific">Caenorhabditis brenneri</name>
    <name type="common">Nematode worm</name>
    <dbReference type="NCBI Taxonomy" id="135651"/>
    <lineage>
        <taxon>Eukaryota</taxon>
        <taxon>Metazoa</taxon>
        <taxon>Ecdysozoa</taxon>
        <taxon>Nematoda</taxon>
        <taxon>Chromadorea</taxon>
        <taxon>Rhabditida</taxon>
        <taxon>Rhabditina</taxon>
        <taxon>Rhabditomorpha</taxon>
        <taxon>Rhabditoidea</taxon>
        <taxon>Rhabditidae</taxon>
        <taxon>Peloderinae</taxon>
        <taxon>Caenorhabditis</taxon>
    </lineage>
</organism>
<evidence type="ECO:0000256" key="1">
    <source>
        <dbReference type="SAM" id="Coils"/>
    </source>
</evidence>
<feature type="coiled-coil region" evidence="1">
    <location>
        <begin position="139"/>
        <end position="166"/>
    </location>
</feature>
<evidence type="ECO:0000313" key="3">
    <source>
        <dbReference type="EMBL" id="EGT35514.1"/>
    </source>
</evidence>
<feature type="compositionally biased region" description="Basic and acidic residues" evidence="2">
    <location>
        <begin position="18"/>
        <end position="36"/>
    </location>
</feature>
<sequence length="180" mass="20849">MSNTTSSGASNRFNMGKVKSEREWERVRETKTKEEWAPTEHTMEAQDFDNIIKKVVEQKRDIQTGANVFYKIPGSFAIFGEIEYLVERFNILSVDEKKIKIHWKPTPKNSAGNSTATAIQNPARTRSAYWDEELVAPSTVKLQEKIDELQEKVDDLMEKYNSVQEAVCKMQEKKDNRDQQ</sequence>
<feature type="region of interest" description="Disordered" evidence="2">
    <location>
        <begin position="1"/>
        <end position="36"/>
    </location>
</feature>
<proteinExistence type="predicted"/>